<evidence type="ECO:0000313" key="1">
    <source>
        <dbReference type="EMBL" id="ADH90196.1"/>
    </source>
</evidence>
<dbReference type="OrthoDB" id="8455641at2"/>
<dbReference type="STRING" id="639283.Snov_2913"/>
<proteinExistence type="predicted"/>
<dbReference type="KEGG" id="sno:Snov_2913"/>
<protein>
    <submittedName>
        <fullName evidence="1">Uncharacterized protein</fullName>
    </submittedName>
</protein>
<reference evidence="1 2" key="1">
    <citation type="journal article" date="2012" name="Stand. Genomic Sci.">
        <title>Complete genome sequence of the facultatively chemolithoautotrophic and methylotrophic alpha Proteobacterium Starkeya novella type strain (ATCC 8093(T)).</title>
        <authorList>
            <person name="Kappler U."/>
            <person name="Davenport K."/>
            <person name="Beatson S."/>
            <person name="Lucas S."/>
            <person name="Lapidus A."/>
            <person name="Copeland A."/>
            <person name="Berry K.W."/>
            <person name="Glavina Del Rio T."/>
            <person name="Hammon N."/>
            <person name="Dalin E."/>
            <person name="Tice H."/>
            <person name="Pitluck S."/>
            <person name="Richardson P."/>
            <person name="Bruce D."/>
            <person name="Goodwin L.A."/>
            <person name="Han C."/>
            <person name="Tapia R."/>
            <person name="Detter J.C."/>
            <person name="Chang Y.J."/>
            <person name="Jeffries C.D."/>
            <person name="Land M."/>
            <person name="Hauser L."/>
            <person name="Kyrpides N.C."/>
            <person name="Goker M."/>
            <person name="Ivanova N."/>
            <person name="Klenk H.P."/>
            <person name="Woyke T."/>
        </authorList>
    </citation>
    <scope>NUCLEOTIDE SEQUENCE [LARGE SCALE GENOMIC DNA]</scope>
    <source>
        <strain evidence="2">ATCC 8093 / DSM 506 / JCM 20403 / CCM 1077 / IAM 12100 / NBRC 12443 / NCIMB 10456</strain>
    </source>
</reference>
<dbReference type="HOGENOM" id="CLU_172560_0_0_5"/>
<name>D7A6J8_ANCN5</name>
<accession>D7A6J8</accession>
<dbReference type="EMBL" id="CP002026">
    <property type="protein sequence ID" value="ADH90196.1"/>
    <property type="molecule type" value="Genomic_DNA"/>
</dbReference>
<gene>
    <name evidence="1" type="ordered locus">Snov_2913</name>
</gene>
<dbReference type="RefSeq" id="WP_013167699.1">
    <property type="nucleotide sequence ID" value="NC_014217.1"/>
</dbReference>
<sequence>MTATSTPQRSARPIQRDATTHLFAMGQVVRLRGGYGVFTSRFGDIYRITGMLPPSGNLLQYRIRNDGELHERVATEDSLELVLAPAPDDDEALRERTFGMTQRKARSRWI</sequence>
<dbReference type="AlphaFoldDB" id="D7A6J8"/>
<keyword evidence="2" id="KW-1185">Reference proteome</keyword>
<dbReference type="Proteomes" id="UP000006633">
    <property type="component" value="Chromosome"/>
</dbReference>
<organism evidence="1 2">
    <name type="scientific">Ancylobacter novellus (strain ATCC 8093 / DSM 506 / JCM 20403 / CCM 1077 / IAM 12100 / NBRC 12443 / NCIMB 10456)</name>
    <name type="common">Starkeya novella</name>
    <dbReference type="NCBI Taxonomy" id="639283"/>
    <lineage>
        <taxon>Bacteria</taxon>
        <taxon>Pseudomonadati</taxon>
        <taxon>Pseudomonadota</taxon>
        <taxon>Alphaproteobacteria</taxon>
        <taxon>Hyphomicrobiales</taxon>
        <taxon>Xanthobacteraceae</taxon>
        <taxon>Ancylobacter</taxon>
    </lineage>
</organism>
<evidence type="ECO:0000313" key="2">
    <source>
        <dbReference type="Proteomes" id="UP000006633"/>
    </source>
</evidence>
<dbReference type="eggNOG" id="ENOG5031BV1">
    <property type="taxonomic scope" value="Bacteria"/>
</dbReference>